<dbReference type="GO" id="GO:0047617">
    <property type="term" value="F:fatty acyl-CoA hydrolase activity"/>
    <property type="evidence" value="ECO:0007669"/>
    <property type="project" value="TreeGrafter"/>
</dbReference>
<reference evidence="6 7" key="1">
    <citation type="submission" date="2014-11" db="EMBL/GenBank/DDBJ databases">
        <authorList>
            <person name="Zhu J."/>
            <person name="Qi W."/>
            <person name="Song R."/>
        </authorList>
    </citation>
    <scope>NUCLEOTIDE SEQUENCE [LARGE SCALE GENOMIC DNA]</scope>
</reference>
<keyword evidence="4" id="KW-0809">Transit peptide</keyword>
<evidence type="ECO:0000256" key="2">
    <source>
        <dbReference type="ARBA" id="ARBA00022737"/>
    </source>
</evidence>
<dbReference type="PROSITE" id="PS51770">
    <property type="entry name" value="HOTDOG_ACOT"/>
    <property type="match status" value="2"/>
</dbReference>
<evidence type="ECO:0000256" key="1">
    <source>
        <dbReference type="ARBA" id="ARBA00010458"/>
    </source>
</evidence>
<organism evidence="6 7">
    <name type="scientific">Vitrella brassicaformis (strain CCMP3155)</name>
    <dbReference type="NCBI Taxonomy" id="1169540"/>
    <lineage>
        <taxon>Eukaryota</taxon>
        <taxon>Sar</taxon>
        <taxon>Alveolata</taxon>
        <taxon>Colpodellida</taxon>
        <taxon>Vitrellaceae</taxon>
        <taxon>Vitrella</taxon>
    </lineage>
</organism>
<dbReference type="PANTHER" id="PTHR12655:SF0">
    <property type="entry name" value="ACYL-COENZYME A THIOESTERASE 9, MITOCHONDRIAL"/>
    <property type="match status" value="1"/>
</dbReference>
<dbReference type="InterPro" id="IPR033120">
    <property type="entry name" value="HOTDOG_ACOT"/>
</dbReference>
<dbReference type="InterPro" id="IPR029069">
    <property type="entry name" value="HotDog_dom_sf"/>
</dbReference>
<dbReference type="InParanoid" id="A0A0G4EGI8"/>
<proteinExistence type="inferred from homology"/>
<dbReference type="PhylomeDB" id="A0A0G4EGI8"/>
<keyword evidence="2" id="KW-0677">Repeat</keyword>
<dbReference type="STRING" id="1169540.A0A0G4EGI8"/>
<dbReference type="OrthoDB" id="331699at2759"/>
<dbReference type="OMA" id="REMLWYI"/>
<sequence length="519" mass="57025">MNAFQDLMRIQTFRSCRNAARACQRLNMSTQAAGDSSRASPAITSGTGDISSTAFWGRTSITAQLWAERRKALVDIPDPTCASTPGAIKHRLKDDKTAAESRVVLSLPLKSDPLLRQQYENFRGGVRFGRILEDMDAVSGNVVFHHTLPRHLSLVTAAVDRLDLQEQIPLDEDLEFRGRLTWCGRSSMECQVALVSVGASSCLSSYLCKATFVFVALDPQTGRSTKVPTLIADDPDDERLFSEGEQNKKRRKHQQEHALEHRPPSEAEIHLIHEFFRHRAQLFQSVQPIQRGCDATTSSAFIEESCLPSPPQTGGASALAGGVDRGDPFVSLKSTQMQSVVVCHPQERNTRGKIFGGYLMRQAYELAFSTASMFFGPLATVHLYAADEIVFHHPVEIGSVLTFTAKVVYTPIDSGDSGSRGGSSRVQPPSLADHACQMKVACLVTHFGQNKQYLSNTFHFTFTSSLNGQGQGAAGTGNGCQGVHVRPESYEEAMEWVDGRRRFLRSKALSEGMPTEELT</sequence>
<comment type="similarity">
    <text evidence="1">Belongs to the acyl coenzyme A hydrolase family.</text>
</comment>
<accession>A0A0G4EGI8</accession>
<evidence type="ECO:0000259" key="5">
    <source>
        <dbReference type="PROSITE" id="PS51770"/>
    </source>
</evidence>
<feature type="domain" description="HotDog ACOT-type" evidence="5">
    <location>
        <begin position="333"/>
        <end position="468"/>
    </location>
</feature>
<keyword evidence="3" id="KW-0378">Hydrolase</keyword>
<dbReference type="VEuPathDB" id="CryptoDB:Vbra_11786"/>
<dbReference type="AlphaFoldDB" id="A0A0G4EGI8"/>
<dbReference type="CDD" id="cd03442">
    <property type="entry name" value="BFIT_BACH"/>
    <property type="match status" value="2"/>
</dbReference>
<dbReference type="PANTHER" id="PTHR12655">
    <property type="entry name" value="ACYL-COA THIOESTERASE"/>
    <property type="match status" value="1"/>
</dbReference>
<evidence type="ECO:0000256" key="4">
    <source>
        <dbReference type="ARBA" id="ARBA00022946"/>
    </source>
</evidence>
<protein>
    <recommendedName>
        <fullName evidence="5">HotDog ACOT-type domain-containing protein</fullName>
    </recommendedName>
</protein>
<dbReference type="GO" id="GO:0006637">
    <property type="term" value="P:acyl-CoA metabolic process"/>
    <property type="evidence" value="ECO:0007669"/>
    <property type="project" value="TreeGrafter"/>
</dbReference>
<keyword evidence="7" id="KW-1185">Reference proteome</keyword>
<evidence type="ECO:0000313" key="6">
    <source>
        <dbReference type="EMBL" id="CEL95356.1"/>
    </source>
</evidence>
<evidence type="ECO:0000256" key="3">
    <source>
        <dbReference type="ARBA" id="ARBA00022801"/>
    </source>
</evidence>
<gene>
    <name evidence="6" type="ORF">Vbra_11786</name>
</gene>
<dbReference type="EMBL" id="CDMY01000227">
    <property type="protein sequence ID" value="CEL95356.1"/>
    <property type="molecule type" value="Genomic_DNA"/>
</dbReference>
<feature type="domain" description="HotDog ACOT-type" evidence="5">
    <location>
        <begin position="105"/>
        <end position="220"/>
    </location>
</feature>
<name>A0A0G4EGI8_VITBC</name>
<dbReference type="Proteomes" id="UP000041254">
    <property type="component" value="Unassembled WGS sequence"/>
</dbReference>
<evidence type="ECO:0000313" key="7">
    <source>
        <dbReference type="Proteomes" id="UP000041254"/>
    </source>
</evidence>
<dbReference type="SUPFAM" id="SSF54637">
    <property type="entry name" value="Thioesterase/thiol ester dehydrase-isomerase"/>
    <property type="match status" value="2"/>
</dbReference>
<dbReference type="Gene3D" id="3.10.129.10">
    <property type="entry name" value="Hotdog Thioesterase"/>
    <property type="match status" value="2"/>
</dbReference>